<evidence type="ECO:0000313" key="3">
    <source>
        <dbReference type="Proteomes" id="UP000313359"/>
    </source>
</evidence>
<feature type="compositionally biased region" description="Low complexity" evidence="1">
    <location>
        <begin position="307"/>
        <end position="326"/>
    </location>
</feature>
<feature type="compositionally biased region" description="Low complexity" evidence="1">
    <location>
        <begin position="562"/>
        <end position="581"/>
    </location>
</feature>
<dbReference type="AlphaFoldDB" id="A0A5C2S423"/>
<keyword evidence="3" id="KW-1185">Reference proteome</keyword>
<dbReference type="Proteomes" id="UP000313359">
    <property type="component" value="Unassembled WGS sequence"/>
</dbReference>
<feature type="region of interest" description="Disordered" evidence="1">
    <location>
        <begin position="510"/>
        <end position="529"/>
    </location>
</feature>
<feature type="region of interest" description="Disordered" evidence="1">
    <location>
        <begin position="562"/>
        <end position="590"/>
    </location>
</feature>
<proteinExistence type="predicted"/>
<dbReference type="OrthoDB" id="2756799at2759"/>
<evidence type="ECO:0000256" key="1">
    <source>
        <dbReference type="SAM" id="MobiDB-lite"/>
    </source>
</evidence>
<feature type="region of interest" description="Disordered" evidence="1">
    <location>
        <begin position="307"/>
        <end position="331"/>
    </location>
</feature>
<accession>A0A5C2S423</accession>
<protein>
    <submittedName>
        <fullName evidence="2">Uncharacterized protein</fullName>
    </submittedName>
</protein>
<reference evidence="2" key="1">
    <citation type="journal article" date="2018" name="Genome Biol. Evol.">
        <title>Genomics and development of Lentinus tigrinus, a white-rot wood-decaying mushroom with dimorphic fruiting bodies.</title>
        <authorList>
            <person name="Wu B."/>
            <person name="Xu Z."/>
            <person name="Knudson A."/>
            <person name="Carlson A."/>
            <person name="Chen N."/>
            <person name="Kovaka S."/>
            <person name="LaButti K."/>
            <person name="Lipzen A."/>
            <person name="Pennachio C."/>
            <person name="Riley R."/>
            <person name="Schakwitz W."/>
            <person name="Umezawa K."/>
            <person name="Ohm R.A."/>
            <person name="Grigoriev I.V."/>
            <person name="Nagy L.G."/>
            <person name="Gibbons J."/>
            <person name="Hibbett D."/>
        </authorList>
    </citation>
    <scope>NUCLEOTIDE SEQUENCE [LARGE SCALE GENOMIC DNA]</scope>
    <source>
        <strain evidence="2">ALCF2SS1-6</strain>
    </source>
</reference>
<organism evidence="2 3">
    <name type="scientific">Lentinus tigrinus ALCF2SS1-6</name>
    <dbReference type="NCBI Taxonomy" id="1328759"/>
    <lineage>
        <taxon>Eukaryota</taxon>
        <taxon>Fungi</taxon>
        <taxon>Dikarya</taxon>
        <taxon>Basidiomycota</taxon>
        <taxon>Agaricomycotina</taxon>
        <taxon>Agaricomycetes</taxon>
        <taxon>Polyporales</taxon>
        <taxon>Polyporaceae</taxon>
        <taxon>Lentinus</taxon>
    </lineage>
</organism>
<gene>
    <name evidence="2" type="ORF">L227DRAFT_192025</name>
</gene>
<name>A0A5C2S423_9APHY</name>
<dbReference type="EMBL" id="ML122276">
    <property type="protein sequence ID" value="RPD58250.1"/>
    <property type="molecule type" value="Genomic_DNA"/>
</dbReference>
<feature type="region of interest" description="Disordered" evidence="1">
    <location>
        <begin position="181"/>
        <end position="204"/>
    </location>
</feature>
<sequence>MLRALTINTYSGTRRTRCRVSTDVAGPQLDRDQSLQGWLAGHNGSLDVLGGDEQWPSPVARIAALLISSDSRVTDEPRGPWAEDFADMICSCTRPVRRSRHPERFPWESMFAMVMEEVLPEVVTYFHCEYVKPRPDNTYETHHERLDCGSSCRGTASLLVLLPANAPAPTHEEHDAVYEGDECKQPSHKGNIPHQECTKESAEVPPAATISEFEIASHRSLDLGSSHSGSSSDATLYEVEEVASGSELSIEVEIEDVDEDPYWAMSEQLPNLNAAKLAAHTTAVLVPLTTTGPASIATEYTDAHYSHSSCSTSASPSSSSTTSQVSFPPPRLSQDGGFPGRLYDALPSHILQQHIFPSPFYPTPLVPLLCVADERNIAPLMCSALYQRRALSLDAPVVGVLLPRSGLPQCEILFGWIEDKQRVGYALPRAHIVARDLVFDLRSPQAMSRIIAFLVRLGPCFSQSISRRRMGFSSGLERSLVWRADSQFRRRSGVEERIKLWAHEVQCCNGSEEDDEDASSTFPSRSESDAGLDELRQLMKILHLSSPCSNIVKGMSQQPSLTVLSSSSNSLEETTEPESPTMQNEAMSGVDDSSIWQRVCASVGAWCSGREVSVVNGRTSIASTSSSTCVNSGTSA</sequence>
<evidence type="ECO:0000313" key="2">
    <source>
        <dbReference type="EMBL" id="RPD58250.1"/>
    </source>
</evidence>